<dbReference type="OrthoDB" id="63267at2759"/>
<dbReference type="EMBL" id="KN822945">
    <property type="protein sequence ID" value="KIO33928.1"/>
    <property type="molecule type" value="Genomic_DNA"/>
</dbReference>
<evidence type="ECO:0000256" key="1">
    <source>
        <dbReference type="ARBA" id="ARBA00012444"/>
    </source>
</evidence>
<dbReference type="GO" id="GO:0004691">
    <property type="term" value="F:cAMP-dependent protein kinase activity"/>
    <property type="evidence" value="ECO:0007669"/>
    <property type="project" value="UniProtKB-EC"/>
</dbReference>
<dbReference type="Gene3D" id="1.10.510.10">
    <property type="entry name" value="Transferase(Phosphotransferase) domain 1"/>
    <property type="match status" value="1"/>
</dbReference>
<reference evidence="14" key="2">
    <citation type="submission" date="2015-01" db="EMBL/GenBank/DDBJ databases">
        <title>Evolutionary Origins and Diversification of the Mycorrhizal Mutualists.</title>
        <authorList>
            <consortium name="DOE Joint Genome Institute"/>
            <consortium name="Mycorrhizal Genomics Consortium"/>
            <person name="Kohler A."/>
            <person name="Kuo A."/>
            <person name="Nagy L.G."/>
            <person name="Floudas D."/>
            <person name="Copeland A."/>
            <person name="Barry K.W."/>
            <person name="Cichocki N."/>
            <person name="Veneault-Fourrey C."/>
            <person name="LaButti K."/>
            <person name="Lindquist E.A."/>
            <person name="Lipzen A."/>
            <person name="Lundell T."/>
            <person name="Morin E."/>
            <person name="Murat C."/>
            <person name="Riley R."/>
            <person name="Ohm R."/>
            <person name="Sun H."/>
            <person name="Tunlid A."/>
            <person name="Henrissat B."/>
            <person name="Grigoriev I.V."/>
            <person name="Hibbett D.S."/>
            <person name="Martin F."/>
        </authorList>
    </citation>
    <scope>NUCLEOTIDE SEQUENCE [LARGE SCALE GENOMIC DNA]</scope>
    <source>
        <strain evidence="14">MUT 4182</strain>
    </source>
</reference>
<feature type="binding site" evidence="9">
    <location>
        <position position="61"/>
    </location>
    <ligand>
        <name>ATP</name>
        <dbReference type="ChEBI" id="CHEBI:30616"/>
    </ligand>
</feature>
<evidence type="ECO:0000313" key="13">
    <source>
        <dbReference type="EMBL" id="KIO33928.1"/>
    </source>
</evidence>
<evidence type="ECO:0000256" key="2">
    <source>
        <dbReference type="ARBA" id="ARBA00022527"/>
    </source>
</evidence>
<comment type="catalytic activity">
    <reaction evidence="7">
        <text>L-threonyl-[protein] + ATP = O-phospho-L-threonyl-[protein] + ADP + H(+)</text>
        <dbReference type="Rhea" id="RHEA:46608"/>
        <dbReference type="Rhea" id="RHEA-COMP:11060"/>
        <dbReference type="Rhea" id="RHEA-COMP:11605"/>
        <dbReference type="ChEBI" id="CHEBI:15378"/>
        <dbReference type="ChEBI" id="CHEBI:30013"/>
        <dbReference type="ChEBI" id="CHEBI:30616"/>
        <dbReference type="ChEBI" id="CHEBI:61977"/>
        <dbReference type="ChEBI" id="CHEBI:456216"/>
        <dbReference type="EC" id="2.7.11.11"/>
    </reaction>
</comment>
<sequence>MASSSASTASSATVLPAVLQKQKRSRYSLTDFSFNRTLGTGSFGRVHLVQSIHNKRHYAVKVLLKEKVVRLKQVEHTNNEREMLTRARHPFLVNLWGTFQDSLNLYMVMDFVAGGELFSLLRKSGRFPNPVAKFYAAEVSMAIDYLHSINIIYRDLKPENILIAADGHIKVTDFGFAKYVPDLTYTLCGTPDYLAPEVIQQKGYNKSVDWYSVGILIFEMLAGYPPFYIEPSAQGAGGHVQLYEKIIAGVVHYPPFFDTLAVDIIRNCLTTDLSKRYGNMKYGSKDIFGHQWFAEVGWEKIYKKEIPPPFVPKIEGEGDSSQFDRYPEADISTYGSAGFDPYAHLFAEWS</sequence>
<dbReference type="SMART" id="SM00133">
    <property type="entry name" value="S_TK_X"/>
    <property type="match status" value="1"/>
</dbReference>
<evidence type="ECO:0000313" key="14">
    <source>
        <dbReference type="Proteomes" id="UP000054248"/>
    </source>
</evidence>
<protein>
    <recommendedName>
        <fullName evidence="1">cAMP-dependent protein kinase</fullName>
        <ecNumber evidence="1">2.7.11.11</ecNumber>
    </recommendedName>
</protein>
<accession>A0A0C3LIV2</accession>
<dbReference type="SMART" id="SM00220">
    <property type="entry name" value="S_TKc"/>
    <property type="match status" value="1"/>
</dbReference>
<evidence type="ECO:0000256" key="9">
    <source>
        <dbReference type="PROSITE-ProRule" id="PRU10141"/>
    </source>
</evidence>
<dbReference type="InterPro" id="IPR008271">
    <property type="entry name" value="Ser/Thr_kinase_AS"/>
</dbReference>
<dbReference type="PROSITE" id="PS51285">
    <property type="entry name" value="AGC_KINASE_CTER"/>
    <property type="match status" value="1"/>
</dbReference>
<dbReference type="GO" id="GO:0007165">
    <property type="term" value="P:signal transduction"/>
    <property type="evidence" value="ECO:0007669"/>
    <property type="project" value="UniProtKB-ARBA"/>
</dbReference>
<evidence type="ECO:0000259" key="11">
    <source>
        <dbReference type="PROSITE" id="PS50011"/>
    </source>
</evidence>
<evidence type="ECO:0000256" key="4">
    <source>
        <dbReference type="ARBA" id="ARBA00022741"/>
    </source>
</evidence>
<keyword evidence="4 9" id="KW-0547">Nucleotide-binding</keyword>
<organism evidence="13 14">
    <name type="scientific">Tulasnella calospora MUT 4182</name>
    <dbReference type="NCBI Taxonomy" id="1051891"/>
    <lineage>
        <taxon>Eukaryota</taxon>
        <taxon>Fungi</taxon>
        <taxon>Dikarya</taxon>
        <taxon>Basidiomycota</taxon>
        <taxon>Agaricomycotina</taxon>
        <taxon>Agaricomycetes</taxon>
        <taxon>Cantharellales</taxon>
        <taxon>Tulasnellaceae</taxon>
        <taxon>Tulasnella</taxon>
    </lineage>
</organism>
<dbReference type="STRING" id="1051891.A0A0C3LIV2"/>
<keyword evidence="2 10" id="KW-0723">Serine/threonine-protein kinase</keyword>
<dbReference type="PANTHER" id="PTHR24353">
    <property type="entry name" value="CYCLIC NUCLEOTIDE-DEPENDENT PROTEIN KINASE"/>
    <property type="match status" value="1"/>
</dbReference>
<dbReference type="PROSITE" id="PS00107">
    <property type="entry name" value="PROTEIN_KINASE_ATP"/>
    <property type="match status" value="1"/>
</dbReference>
<feature type="domain" description="AGC-kinase C-terminal" evidence="12">
    <location>
        <begin position="294"/>
        <end position="350"/>
    </location>
</feature>
<dbReference type="Proteomes" id="UP000054248">
    <property type="component" value="Unassembled WGS sequence"/>
</dbReference>
<dbReference type="GO" id="GO:0005634">
    <property type="term" value="C:nucleus"/>
    <property type="evidence" value="ECO:0007669"/>
    <property type="project" value="TreeGrafter"/>
</dbReference>
<evidence type="ECO:0000256" key="5">
    <source>
        <dbReference type="ARBA" id="ARBA00022777"/>
    </source>
</evidence>
<dbReference type="FunFam" id="1.10.510.10:FF:000005">
    <property type="entry name" value="cAMP-dependent protein kinase catalytic subunit alpha"/>
    <property type="match status" value="1"/>
</dbReference>
<dbReference type="InterPro" id="IPR017441">
    <property type="entry name" value="Protein_kinase_ATP_BS"/>
</dbReference>
<name>A0A0C3LIV2_9AGAM</name>
<dbReference type="GO" id="GO:0005524">
    <property type="term" value="F:ATP binding"/>
    <property type="evidence" value="ECO:0007669"/>
    <property type="project" value="UniProtKB-UniRule"/>
</dbReference>
<dbReference type="GO" id="GO:0005952">
    <property type="term" value="C:cAMP-dependent protein kinase complex"/>
    <property type="evidence" value="ECO:0007669"/>
    <property type="project" value="TreeGrafter"/>
</dbReference>
<dbReference type="CDD" id="cd05580">
    <property type="entry name" value="STKc_PKA_like"/>
    <property type="match status" value="1"/>
</dbReference>
<dbReference type="PANTHER" id="PTHR24353:SF153">
    <property type="entry name" value="CAMP-DEPENDENT PROTEIN KINASE CATALYTIC SUBUNIT 1"/>
    <property type="match status" value="1"/>
</dbReference>
<evidence type="ECO:0000256" key="7">
    <source>
        <dbReference type="ARBA" id="ARBA00047292"/>
    </source>
</evidence>
<keyword evidence="14" id="KW-1185">Reference proteome</keyword>
<dbReference type="EC" id="2.7.11.11" evidence="1"/>
<keyword evidence="5" id="KW-0418">Kinase</keyword>
<dbReference type="PROSITE" id="PS50011">
    <property type="entry name" value="PROTEIN_KINASE_DOM"/>
    <property type="match status" value="1"/>
</dbReference>
<keyword evidence="3" id="KW-0808">Transferase</keyword>
<dbReference type="HOGENOM" id="CLU_000288_63_5_1"/>
<dbReference type="GO" id="GO:0005829">
    <property type="term" value="C:cytosol"/>
    <property type="evidence" value="ECO:0007669"/>
    <property type="project" value="TreeGrafter"/>
</dbReference>
<evidence type="ECO:0000256" key="10">
    <source>
        <dbReference type="RuleBase" id="RU000304"/>
    </source>
</evidence>
<evidence type="ECO:0000256" key="6">
    <source>
        <dbReference type="ARBA" id="ARBA00022840"/>
    </source>
</evidence>
<evidence type="ECO:0000256" key="3">
    <source>
        <dbReference type="ARBA" id="ARBA00022679"/>
    </source>
</evidence>
<evidence type="ECO:0000259" key="12">
    <source>
        <dbReference type="PROSITE" id="PS51285"/>
    </source>
</evidence>
<proteinExistence type="inferred from homology"/>
<gene>
    <name evidence="13" type="ORF">M407DRAFT_13617</name>
</gene>
<feature type="domain" description="Protein kinase" evidence="11">
    <location>
        <begin position="32"/>
        <end position="293"/>
    </location>
</feature>
<dbReference type="InterPro" id="IPR000961">
    <property type="entry name" value="AGC-kinase_C"/>
</dbReference>
<dbReference type="Gene3D" id="3.30.200.20">
    <property type="entry name" value="Phosphorylase Kinase, domain 1"/>
    <property type="match status" value="1"/>
</dbReference>
<dbReference type="InterPro" id="IPR011009">
    <property type="entry name" value="Kinase-like_dom_sf"/>
</dbReference>
<dbReference type="AlphaFoldDB" id="A0A0C3LIV2"/>
<keyword evidence="6 9" id="KW-0067">ATP-binding</keyword>
<evidence type="ECO:0000256" key="8">
    <source>
        <dbReference type="ARBA" id="ARBA00047454"/>
    </source>
</evidence>
<comment type="similarity">
    <text evidence="10">Belongs to the protein kinase superfamily.</text>
</comment>
<comment type="catalytic activity">
    <reaction evidence="8">
        <text>L-seryl-[protein] + ATP = O-phospho-L-seryl-[protein] + ADP + H(+)</text>
        <dbReference type="Rhea" id="RHEA:17989"/>
        <dbReference type="Rhea" id="RHEA-COMP:9863"/>
        <dbReference type="Rhea" id="RHEA-COMP:11604"/>
        <dbReference type="ChEBI" id="CHEBI:15378"/>
        <dbReference type="ChEBI" id="CHEBI:29999"/>
        <dbReference type="ChEBI" id="CHEBI:30616"/>
        <dbReference type="ChEBI" id="CHEBI:83421"/>
        <dbReference type="ChEBI" id="CHEBI:456216"/>
        <dbReference type="EC" id="2.7.11.11"/>
    </reaction>
</comment>
<dbReference type="PROSITE" id="PS00108">
    <property type="entry name" value="PROTEIN_KINASE_ST"/>
    <property type="match status" value="1"/>
</dbReference>
<dbReference type="FunFam" id="3.30.200.20:FF:000005">
    <property type="entry name" value="cAMP-dependent protein kinase catalytic subunit"/>
    <property type="match status" value="1"/>
</dbReference>
<dbReference type="Pfam" id="PF00069">
    <property type="entry name" value="Pkinase"/>
    <property type="match status" value="1"/>
</dbReference>
<dbReference type="InterPro" id="IPR000719">
    <property type="entry name" value="Prot_kinase_dom"/>
</dbReference>
<reference evidence="13 14" key="1">
    <citation type="submission" date="2014-04" db="EMBL/GenBank/DDBJ databases">
        <authorList>
            <consortium name="DOE Joint Genome Institute"/>
            <person name="Kuo A."/>
            <person name="Girlanda M."/>
            <person name="Perotto S."/>
            <person name="Kohler A."/>
            <person name="Nagy L.G."/>
            <person name="Floudas D."/>
            <person name="Copeland A."/>
            <person name="Barry K.W."/>
            <person name="Cichocki N."/>
            <person name="Veneault-Fourrey C."/>
            <person name="LaButti K."/>
            <person name="Lindquist E.A."/>
            <person name="Lipzen A."/>
            <person name="Lundell T."/>
            <person name="Morin E."/>
            <person name="Murat C."/>
            <person name="Sun H."/>
            <person name="Tunlid A."/>
            <person name="Henrissat B."/>
            <person name="Grigoriev I.V."/>
            <person name="Hibbett D.S."/>
            <person name="Martin F."/>
            <person name="Nordberg H.P."/>
            <person name="Cantor M.N."/>
            <person name="Hua S.X."/>
        </authorList>
    </citation>
    <scope>NUCLEOTIDE SEQUENCE [LARGE SCALE GENOMIC DNA]</scope>
    <source>
        <strain evidence="13 14">MUT 4182</strain>
    </source>
</reference>
<dbReference type="SUPFAM" id="SSF56112">
    <property type="entry name" value="Protein kinase-like (PK-like)"/>
    <property type="match status" value="1"/>
</dbReference>